<name>A0ABS6BH78_9SPHN</name>
<evidence type="ECO:0000313" key="3">
    <source>
        <dbReference type="EMBL" id="MBU3077157.1"/>
    </source>
</evidence>
<dbReference type="Pfam" id="PF13692">
    <property type="entry name" value="Glyco_trans_1_4"/>
    <property type="match status" value="1"/>
</dbReference>
<dbReference type="Pfam" id="PF13439">
    <property type="entry name" value="Glyco_transf_4"/>
    <property type="match status" value="1"/>
</dbReference>
<evidence type="ECO:0000256" key="1">
    <source>
        <dbReference type="ARBA" id="ARBA00022679"/>
    </source>
</evidence>
<reference evidence="3 4" key="1">
    <citation type="submission" date="2021-06" db="EMBL/GenBank/DDBJ databases">
        <title>Sphingomonas sp. XMGL2, whole genome shotgun sequencing project.</title>
        <authorList>
            <person name="Zhao G."/>
            <person name="Shen L."/>
        </authorList>
    </citation>
    <scope>NUCLEOTIDE SEQUENCE [LARGE SCALE GENOMIC DNA]</scope>
    <source>
        <strain evidence="3 4">XMGL2</strain>
    </source>
</reference>
<evidence type="ECO:0000259" key="2">
    <source>
        <dbReference type="Pfam" id="PF13439"/>
    </source>
</evidence>
<dbReference type="PANTHER" id="PTHR46401:SF2">
    <property type="entry name" value="GLYCOSYLTRANSFERASE WBBK-RELATED"/>
    <property type="match status" value="1"/>
</dbReference>
<dbReference type="EMBL" id="JAHKRT010000002">
    <property type="protein sequence ID" value="MBU3077157.1"/>
    <property type="molecule type" value="Genomic_DNA"/>
</dbReference>
<keyword evidence="4" id="KW-1185">Reference proteome</keyword>
<gene>
    <name evidence="3" type="ORF">KOF26_04690</name>
</gene>
<sequence length="368" mass="39033">MNSPLLCIDGRMLGVAATGVGSHADMLFATLAAAGRPPLVLREQPGRAPGRLARLARAALPGRRRLAPGPGALLAGPGLFREAQVHLDLYGRPLVLEADGPPGIMHWTYPLPLMLAGWRNVYTVHDLIPLARPDLTPISPRRHRRLLDAILPHADRLLAVSEAGRDEIVRLLGWPEAQVGNCWQAADPRPGNQSLFAPGGYHLFCGTIEPRKNLARLAQAHARAGIARPLVLAGPTGDAALAARLAAMPGVVRLPWQDRATLHALIRDARAMLFPSLAEGFGLPIVEAMMLGTPVMTSEPGATAEVAGGAALLVDPLDCDAIANAIRRLDGDDALRADLAARGRTRARFFTPAAYAARLAAFHAEVAA</sequence>
<accession>A0ABS6BH78</accession>
<keyword evidence="1" id="KW-0808">Transferase</keyword>
<evidence type="ECO:0000313" key="4">
    <source>
        <dbReference type="Proteomes" id="UP000776276"/>
    </source>
</evidence>
<comment type="caution">
    <text evidence="3">The sequence shown here is derived from an EMBL/GenBank/DDBJ whole genome shotgun (WGS) entry which is preliminary data.</text>
</comment>
<protein>
    <submittedName>
        <fullName evidence="3">Glycosyltransferase family 4 protein</fullName>
    </submittedName>
</protein>
<dbReference type="PANTHER" id="PTHR46401">
    <property type="entry name" value="GLYCOSYLTRANSFERASE WBBK-RELATED"/>
    <property type="match status" value="1"/>
</dbReference>
<proteinExistence type="predicted"/>
<dbReference type="CDD" id="cd03809">
    <property type="entry name" value="GT4_MtfB-like"/>
    <property type="match status" value="1"/>
</dbReference>
<dbReference type="InterPro" id="IPR028098">
    <property type="entry name" value="Glyco_trans_4-like_N"/>
</dbReference>
<feature type="domain" description="Glycosyltransferase subfamily 4-like N-terminal" evidence="2">
    <location>
        <begin position="19"/>
        <end position="178"/>
    </location>
</feature>
<dbReference type="Proteomes" id="UP000776276">
    <property type="component" value="Unassembled WGS sequence"/>
</dbReference>
<organism evidence="3 4">
    <name type="scientific">Sphingomonas quercus</name>
    <dbReference type="NCBI Taxonomy" id="2842451"/>
    <lineage>
        <taxon>Bacteria</taxon>
        <taxon>Pseudomonadati</taxon>
        <taxon>Pseudomonadota</taxon>
        <taxon>Alphaproteobacteria</taxon>
        <taxon>Sphingomonadales</taxon>
        <taxon>Sphingomonadaceae</taxon>
        <taxon>Sphingomonas</taxon>
    </lineage>
</organism>